<reference evidence="2" key="1">
    <citation type="submission" date="2014-09" db="EMBL/GenBank/DDBJ databases">
        <authorList>
            <person name="Magalhaes I.L.F."/>
            <person name="Oliveira U."/>
            <person name="Santos F.R."/>
            <person name="Vidigal T.H.D.A."/>
            <person name="Brescovit A.D."/>
            <person name="Santos A.J."/>
        </authorList>
    </citation>
    <scope>NUCLEOTIDE SEQUENCE</scope>
    <source>
        <tissue evidence="2">Shoot tissue taken approximately 20 cm above the soil surface</tissue>
    </source>
</reference>
<organism evidence="2">
    <name type="scientific">Arundo donax</name>
    <name type="common">Giant reed</name>
    <name type="synonym">Donax arundinaceus</name>
    <dbReference type="NCBI Taxonomy" id="35708"/>
    <lineage>
        <taxon>Eukaryota</taxon>
        <taxon>Viridiplantae</taxon>
        <taxon>Streptophyta</taxon>
        <taxon>Embryophyta</taxon>
        <taxon>Tracheophyta</taxon>
        <taxon>Spermatophyta</taxon>
        <taxon>Magnoliopsida</taxon>
        <taxon>Liliopsida</taxon>
        <taxon>Poales</taxon>
        <taxon>Poaceae</taxon>
        <taxon>PACMAD clade</taxon>
        <taxon>Arundinoideae</taxon>
        <taxon>Arundineae</taxon>
        <taxon>Arundo</taxon>
    </lineage>
</organism>
<sequence>MAFFTFFFSPTPGFFSSLSFSVMTGMVLSVLAFFSTFFSSISFSGTTGMVLSFSLAGFLPSFSLLGITEVVLWFPSIAVSSRCSVVVGWLFTADLSL</sequence>
<name>A0A0A9GUB8_ARUDO</name>
<feature type="transmembrane region" description="Helical" evidence="1">
    <location>
        <begin position="50"/>
        <end position="74"/>
    </location>
</feature>
<keyword evidence="1" id="KW-0812">Transmembrane</keyword>
<feature type="transmembrane region" description="Helical" evidence="1">
    <location>
        <begin position="20"/>
        <end position="38"/>
    </location>
</feature>
<dbReference type="AlphaFoldDB" id="A0A0A9GUB8"/>
<dbReference type="EMBL" id="GBRH01170772">
    <property type="protein sequence ID" value="JAE27124.1"/>
    <property type="molecule type" value="Transcribed_RNA"/>
</dbReference>
<keyword evidence="1" id="KW-1133">Transmembrane helix</keyword>
<protein>
    <submittedName>
        <fullName evidence="2">Uncharacterized protein</fullName>
    </submittedName>
</protein>
<keyword evidence="1" id="KW-0472">Membrane</keyword>
<evidence type="ECO:0000256" key="1">
    <source>
        <dbReference type="SAM" id="Phobius"/>
    </source>
</evidence>
<accession>A0A0A9GUB8</accession>
<proteinExistence type="predicted"/>
<evidence type="ECO:0000313" key="2">
    <source>
        <dbReference type="EMBL" id="JAE27124.1"/>
    </source>
</evidence>
<reference evidence="2" key="2">
    <citation type="journal article" date="2015" name="Data Brief">
        <title>Shoot transcriptome of the giant reed, Arundo donax.</title>
        <authorList>
            <person name="Barrero R.A."/>
            <person name="Guerrero F.D."/>
            <person name="Moolhuijzen P."/>
            <person name="Goolsby J.A."/>
            <person name="Tidwell J."/>
            <person name="Bellgard S.E."/>
            <person name="Bellgard M.I."/>
        </authorList>
    </citation>
    <scope>NUCLEOTIDE SEQUENCE</scope>
    <source>
        <tissue evidence="2">Shoot tissue taken approximately 20 cm above the soil surface</tissue>
    </source>
</reference>